<gene>
    <name evidence="2" type="ORF">HGRIS_010991</name>
</gene>
<evidence type="ECO:0000313" key="3">
    <source>
        <dbReference type="Proteomes" id="UP001556367"/>
    </source>
</evidence>
<dbReference type="EMBL" id="JASNQZ010000014">
    <property type="protein sequence ID" value="KAL0948410.1"/>
    <property type="molecule type" value="Genomic_DNA"/>
</dbReference>
<reference evidence="3" key="1">
    <citation type="submission" date="2024-06" db="EMBL/GenBank/DDBJ databases">
        <title>Multi-omics analyses provide insights into the biosynthesis of the anticancer antibiotic pleurotin in Hohenbuehelia grisea.</title>
        <authorList>
            <person name="Weaver J.A."/>
            <person name="Alberti F."/>
        </authorList>
    </citation>
    <scope>NUCLEOTIDE SEQUENCE [LARGE SCALE GENOMIC DNA]</scope>
    <source>
        <strain evidence="3">T-177</strain>
    </source>
</reference>
<dbReference type="Proteomes" id="UP001556367">
    <property type="component" value="Unassembled WGS sequence"/>
</dbReference>
<comment type="caution">
    <text evidence="2">The sequence shown here is derived from an EMBL/GenBank/DDBJ whole genome shotgun (WGS) entry which is preliminary data.</text>
</comment>
<sequence>MPSRRRGRPRSSPQHPLITAFFARFPEFDYNPQAPITSEFYRMCDMFAWDREDPERKVAKEELNDAMAQAFNDMYGTDENDIHSWHNLCRVLGIAPLPENLQQCRDAVLTLHTNLVDFVDRRGSQVHIFGSLEELREYTRNGKYFPKDNAYSGGLLKFLLREIDGRYMGRRRPGTGGRTRGGRGRGYTRRGRGRGGPR</sequence>
<dbReference type="PANTHER" id="PTHR38846">
    <property type="entry name" value="C3H1-TYPE DOMAIN-CONTAINING PROTEIN"/>
    <property type="match status" value="1"/>
</dbReference>
<evidence type="ECO:0000313" key="2">
    <source>
        <dbReference type="EMBL" id="KAL0948410.1"/>
    </source>
</evidence>
<keyword evidence="3" id="KW-1185">Reference proteome</keyword>
<protein>
    <submittedName>
        <fullName evidence="2">Uncharacterized protein</fullName>
    </submittedName>
</protein>
<accession>A0ABR3IYF9</accession>
<name>A0ABR3IYF9_9AGAR</name>
<feature type="compositionally biased region" description="Basic residues" evidence="1">
    <location>
        <begin position="180"/>
        <end position="198"/>
    </location>
</feature>
<dbReference type="PANTHER" id="PTHR38846:SF1">
    <property type="entry name" value="C3H1-TYPE DOMAIN-CONTAINING PROTEIN"/>
    <property type="match status" value="1"/>
</dbReference>
<proteinExistence type="predicted"/>
<feature type="region of interest" description="Disordered" evidence="1">
    <location>
        <begin position="169"/>
        <end position="198"/>
    </location>
</feature>
<organism evidence="2 3">
    <name type="scientific">Hohenbuehelia grisea</name>
    <dbReference type="NCBI Taxonomy" id="104357"/>
    <lineage>
        <taxon>Eukaryota</taxon>
        <taxon>Fungi</taxon>
        <taxon>Dikarya</taxon>
        <taxon>Basidiomycota</taxon>
        <taxon>Agaricomycotina</taxon>
        <taxon>Agaricomycetes</taxon>
        <taxon>Agaricomycetidae</taxon>
        <taxon>Agaricales</taxon>
        <taxon>Pleurotineae</taxon>
        <taxon>Pleurotaceae</taxon>
        <taxon>Hohenbuehelia</taxon>
    </lineage>
</organism>
<evidence type="ECO:0000256" key="1">
    <source>
        <dbReference type="SAM" id="MobiDB-lite"/>
    </source>
</evidence>